<dbReference type="Proteomes" id="UP000799753">
    <property type="component" value="Unassembled WGS sequence"/>
</dbReference>
<feature type="compositionally biased region" description="Polar residues" evidence="1">
    <location>
        <begin position="141"/>
        <end position="153"/>
    </location>
</feature>
<accession>A0A6A6RRK0</accession>
<feature type="compositionally biased region" description="Basic and acidic residues" evidence="1">
    <location>
        <begin position="123"/>
        <end position="136"/>
    </location>
</feature>
<dbReference type="OrthoDB" id="5367448at2759"/>
<dbReference type="EMBL" id="MU006790">
    <property type="protein sequence ID" value="KAF2638269.1"/>
    <property type="molecule type" value="Genomic_DNA"/>
</dbReference>
<keyword evidence="3" id="KW-1185">Reference proteome</keyword>
<evidence type="ECO:0000313" key="2">
    <source>
        <dbReference type="EMBL" id="KAF2638269.1"/>
    </source>
</evidence>
<evidence type="ECO:0000256" key="1">
    <source>
        <dbReference type="SAM" id="MobiDB-lite"/>
    </source>
</evidence>
<feature type="region of interest" description="Disordered" evidence="1">
    <location>
        <begin position="114"/>
        <end position="174"/>
    </location>
</feature>
<gene>
    <name evidence="2" type="ORF">P280DRAFT_405457</name>
</gene>
<protein>
    <submittedName>
        <fullName evidence="2">Uncharacterized protein</fullName>
    </submittedName>
</protein>
<reference evidence="2" key="1">
    <citation type="journal article" date="2020" name="Stud. Mycol.">
        <title>101 Dothideomycetes genomes: a test case for predicting lifestyles and emergence of pathogens.</title>
        <authorList>
            <person name="Haridas S."/>
            <person name="Albert R."/>
            <person name="Binder M."/>
            <person name="Bloem J."/>
            <person name="Labutti K."/>
            <person name="Salamov A."/>
            <person name="Andreopoulos B."/>
            <person name="Baker S."/>
            <person name="Barry K."/>
            <person name="Bills G."/>
            <person name="Bluhm B."/>
            <person name="Cannon C."/>
            <person name="Castanera R."/>
            <person name="Culley D."/>
            <person name="Daum C."/>
            <person name="Ezra D."/>
            <person name="Gonzalez J."/>
            <person name="Henrissat B."/>
            <person name="Kuo A."/>
            <person name="Liang C."/>
            <person name="Lipzen A."/>
            <person name="Lutzoni F."/>
            <person name="Magnuson J."/>
            <person name="Mondo S."/>
            <person name="Nolan M."/>
            <person name="Ohm R."/>
            <person name="Pangilinan J."/>
            <person name="Park H.-J."/>
            <person name="Ramirez L."/>
            <person name="Alfaro M."/>
            <person name="Sun H."/>
            <person name="Tritt A."/>
            <person name="Yoshinaga Y."/>
            <person name="Zwiers L.-H."/>
            <person name="Turgeon B."/>
            <person name="Goodwin S."/>
            <person name="Spatafora J."/>
            <person name="Crous P."/>
            <person name="Grigoriev I."/>
        </authorList>
    </citation>
    <scope>NUCLEOTIDE SEQUENCE</scope>
    <source>
        <strain evidence="2">CBS 473.64</strain>
    </source>
</reference>
<evidence type="ECO:0000313" key="3">
    <source>
        <dbReference type="Proteomes" id="UP000799753"/>
    </source>
</evidence>
<sequence length="269" mass="30370">MSLRKASTALLAQRTVHLRIVPRPSNLSESREIMRVLQRFGPMDLFKHLRYEYHNPMDNVALGIYRMPDSAQQALNATPIRFALEKYNATSEMGEAIEGEMGMEGEDAQDAQYNADATPDSNEQAKDTENLDDMLRPSKLLNRTISESESPPATDNPPASKPLPFETPAKPPKSVSKWFQITVDRSRTVHQDYIETQPYWAPFTPMKSSAQHDLENKVPHWGLSDVTKRPPNAHRTPNRILRKLGKEVESGIGGLWELWEEGRSGNAGH</sequence>
<proteinExistence type="predicted"/>
<dbReference type="AlphaFoldDB" id="A0A6A6RRK0"/>
<organism evidence="2 3">
    <name type="scientific">Massarina eburnea CBS 473.64</name>
    <dbReference type="NCBI Taxonomy" id="1395130"/>
    <lineage>
        <taxon>Eukaryota</taxon>
        <taxon>Fungi</taxon>
        <taxon>Dikarya</taxon>
        <taxon>Ascomycota</taxon>
        <taxon>Pezizomycotina</taxon>
        <taxon>Dothideomycetes</taxon>
        <taxon>Pleosporomycetidae</taxon>
        <taxon>Pleosporales</taxon>
        <taxon>Massarineae</taxon>
        <taxon>Massarinaceae</taxon>
        <taxon>Massarina</taxon>
    </lineage>
</organism>
<name>A0A6A6RRK0_9PLEO</name>